<evidence type="ECO:0000313" key="7">
    <source>
        <dbReference type="EMBL" id="KFA88116.1"/>
    </source>
</evidence>
<evidence type="ECO:0000256" key="5">
    <source>
        <dbReference type="PIRSR" id="PIRSR009283-1"/>
    </source>
</evidence>
<evidence type="ECO:0000256" key="3">
    <source>
        <dbReference type="ARBA" id="ARBA00022737"/>
    </source>
</evidence>
<dbReference type="InterPro" id="IPR041735">
    <property type="entry name" value="4OHPhenylPyrv_dOase_C"/>
</dbReference>
<dbReference type="PANTHER" id="PTHR11959">
    <property type="entry name" value="4-HYDROXYPHENYLPYRUVATE DIOXYGENASE"/>
    <property type="match status" value="1"/>
</dbReference>
<feature type="binding site" evidence="5">
    <location>
        <position position="166"/>
    </location>
    <ligand>
        <name>Fe cation</name>
        <dbReference type="ChEBI" id="CHEBI:24875"/>
    </ligand>
</feature>
<dbReference type="Proteomes" id="UP000028547">
    <property type="component" value="Unassembled WGS sequence"/>
</dbReference>
<name>A0A084SI31_9BACT</name>
<dbReference type="Gene3D" id="3.10.180.10">
    <property type="entry name" value="2,3-Dihydroxybiphenyl 1,2-Dioxygenase, domain 1"/>
    <property type="match status" value="2"/>
</dbReference>
<feature type="binding site" evidence="5">
    <location>
        <position position="247"/>
    </location>
    <ligand>
        <name>Fe cation</name>
        <dbReference type="ChEBI" id="CHEBI:24875"/>
    </ligand>
</feature>
<dbReference type="CDD" id="cd07250">
    <property type="entry name" value="HPPD_C_like"/>
    <property type="match status" value="1"/>
</dbReference>
<dbReference type="GO" id="GO:0003868">
    <property type="term" value="F:4-hydroxyphenylpyruvate dioxygenase activity"/>
    <property type="evidence" value="ECO:0007669"/>
    <property type="project" value="InterPro"/>
</dbReference>
<dbReference type="InterPro" id="IPR005956">
    <property type="entry name" value="4OHPhenylPyrv_dOase"/>
</dbReference>
<evidence type="ECO:0000313" key="8">
    <source>
        <dbReference type="Proteomes" id="UP000028547"/>
    </source>
</evidence>
<keyword evidence="3" id="KW-0677">Repeat</keyword>
<evidence type="ECO:0000256" key="1">
    <source>
        <dbReference type="ARBA" id="ARBA00005877"/>
    </source>
</evidence>
<dbReference type="PROSITE" id="PS51819">
    <property type="entry name" value="VOC"/>
    <property type="match status" value="2"/>
</dbReference>
<dbReference type="CDD" id="cd08342">
    <property type="entry name" value="HPPD_N_like"/>
    <property type="match status" value="1"/>
</dbReference>
<feature type="binding site" evidence="5">
    <location>
        <position position="327"/>
    </location>
    <ligand>
        <name>Fe cation</name>
        <dbReference type="ChEBI" id="CHEBI:24875"/>
    </ligand>
</feature>
<evidence type="ECO:0000256" key="2">
    <source>
        <dbReference type="ARBA" id="ARBA00022723"/>
    </source>
</evidence>
<dbReference type="InterPro" id="IPR029068">
    <property type="entry name" value="Glyas_Bleomycin-R_OHBP_Dase"/>
</dbReference>
<reference evidence="7 8" key="1">
    <citation type="submission" date="2014-07" db="EMBL/GenBank/DDBJ databases">
        <title>Draft Genome Sequence of Gephyronic Acid Producer, Cystobacter violaceus Strain Cb vi76.</title>
        <authorList>
            <person name="Stevens D.C."/>
            <person name="Young J."/>
            <person name="Carmichael R."/>
            <person name="Tan J."/>
            <person name="Taylor R.E."/>
        </authorList>
    </citation>
    <scope>NUCLEOTIDE SEQUENCE [LARGE SCALE GENOMIC DNA]</scope>
    <source>
        <strain evidence="7 8">Cb vi76</strain>
    </source>
</reference>
<dbReference type="GO" id="GO:0046872">
    <property type="term" value="F:metal ion binding"/>
    <property type="evidence" value="ECO:0007669"/>
    <property type="project" value="UniProtKB-KW"/>
</dbReference>
<gene>
    <name evidence="7" type="ORF">Q664_43450</name>
</gene>
<feature type="domain" description="VOC" evidence="6">
    <location>
        <begin position="5"/>
        <end position="136"/>
    </location>
</feature>
<dbReference type="EMBL" id="JPMI01000303">
    <property type="protein sequence ID" value="KFA88116.1"/>
    <property type="molecule type" value="Genomic_DNA"/>
</dbReference>
<dbReference type="InterPro" id="IPR037523">
    <property type="entry name" value="VOC_core"/>
</dbReference>
<dbReference type="PANTHER" id="PTHR11959:SF1">
    <property type="entry name" value="4-HYDROXYPHENYLPYRUVATE DIOXYGENASE"/>
    <property type="match status" value="1"/>
</dbReference>
<evidence type="ECO:0000256" key="4">
    <source>
        <dbReference type="ARBA" id="ARBA00023004"/>
    </source>
</evidence>
<comment type="caution">
    <text evidence="7">The sequence shown here is derived from an EMBL/GenBank/DDBJ whole genome shotgun (WGS) entry which is preliminary data.</text>
</comment>
<dbReference type="InterPro" id="IPR004360">
    <property type="entry name" value="Glyas_Fos-R_dOase_dom"/>
</dbReference>
<keyword evidence="4 5" id="KW-0408">Iron</keyword>
<dbReference type="PIRSF" id="PIRSF009283">
    <property type="entry name" value="HPP_dOase"/>
    <property type="match status" value="1"/>
</dbReference>
<feature type="domain" description="VOC" evidence="6">
    <location>
        <begin position="163"/>
        <end position="316"/>
    </location>
</feature>
<accession>A0A084SI31</accession>
<protein>
    <recommendedName>
        <fullName evidence="6">VOC domain-containing protein</fullName>
    </recommendedName>
</protein>
<dbReference type="NCBIfam" id="TIGR01263">
    <property type="entry name" value="4HPPD"/>
    <property type="match status" value="1"/>
</dbReference>
<evidence type="ECO:0000259" key="6">
    <source>
        <dbReference type="PROSITE" id="PS51819"/>
    </source>
</evidence>
<dbReference type="RefSeq" id="WP_043409893.1">
    <property type="nucleotide sequence ID" value="NZ_JPMI01000303.1"/>
</dbReference>
<dbReference type="GO" id="GO:0006572">
    <property type="term" value="P:L-tyrosine catabolic process"/>
    <property type="evidence" value="ECO:0007669"/>
    <property type="project" value="TreeGrafter"/>
</dbReference>
<sequence length="363" mass="39799">MNFAGVDHLELYVGQLEEAAEVYCAGFGFRVTGRAGPETGQQGRISLLLKLGRIRLILTQSLVATDEAADYVAVHGDGVKDVAFRTEDAAAAFHEAVRRGATPVHEPRVYEGPHGRLVRATVAAPVGDLVHSFIERASPEGDFWPGRFQPVVAPASERDLLASLDHLALCLIPGTLQETVDAYGRLFGLKQSHEENVATQYGGMNSKVVQDASGGGVCFALMEPMSGKRPGQIDHFLSNHRGAGVQHMAFLTEDILEAVRVLRARQMPLLDSPAGYYEALPARVGTLSEDLEQLRENHVLVDREGNAGYLLQVFTRSVHPRRTLFFEVIQRKSARGFGTANIRALYQSVEQEMMRKERKANVG</sequence>
<dbReference type="Pfam" id="PF00903">
    <property type="entry name" value="Glyoxalase"/>
    <property type="match status" value="1"/>
</dbReference>
<dbReference type="Pfam" id="PF13669">
    <property type="entry name" value="Glyoxalase_4"/>
    <property type="match status" value="1"/>
</dbReference>
<proteinExistence type="inferred from homology"/>
<comment type="cofactor">
    <cofactor evidence="5">
        <name>Fe cation</name>
        <dbReference type="ChEBI" id="CHEBI:24875"/>
    </cofactor>
    <text evidence="5">Binds 1 Fe cation per subunit.</text>
</comment>
<dbReference type="AlphaFoldDB" id="A0A084SI31"/>
<dbReference type="InterPro" id="IPR041736">
    <property type="entry name" value="4OHPhenylPyrv_dOase_N"/>
</dbReference>
<comment type="similarity">
    <text evidence="1">Belongs to the 4HPPD family.</text>
</comment>
<keyword evidence="2 5" id="KW-0479">Metal-binding</keyword>
<organism evidence="7 8">
    <name type="scientific">Archangium violaceum Cb vi76</name>
    <dbReference type="NCBI Taxonomy" id="1406225"/>
    <lineage>
        <taxon>Bacteria</taxon>
        <taxon>Pseudomonadati</taxon>
        <taxon>Myxococcota</taxon>
        <taxon>Myxococcia</taxon>
        <taxon>Myxococcales</taxon>
        <taxon>Cystobacterineae</taxon>
        <taxon>Archangiaceae</taxon>
        <taxon>Archangium</taxon>
    </lineage>
</organism>
<dbReference type="SUPFAM" id="SSF54593">
    <property type="entry name" value="Glyoxalase/Bleomycin resistance protein/Dihydroxybiphenyl dioxygenase"/>
    <property type="match status" value="1"/>
</dbReference>